<dbReference type="Proteomes" id="UP000622648">
    <property type="component" value="Unassembled WGS sequence"/>
</dbReference>
<dbReference type="Gene3D" id="3.30.70.940">
    <property type="entry name" value="NusG, N-terminal domain"/>
    <property type="match status" value="1"/>
</dbReference>
<evidence type="ECO:0000313" key="5">
    <source>
        <dbReference type="EMBL" id="GGE66364.1"/>
    </source>
</evidence>
<evidence type="ECO:0000313" key="7">
    <source>
        <dbReference type="Proteomes" id="UP000295684"/>
    </source>
</evidence>
<feature type="domain" description="NusG-like N-terminal" evidence="4">
    <location>
        <begin position="18"/>
        <end position="109"/>
    </location>
</feature>
<dbReference type="InterPro" id="IPR006645">
    <property type="entry name" value="NGN-like_dom"/>
</dbReference>
<reference evidence="8" key="2">
    <citation type="journal article" date="2019" name="Int. J. Syst. Evol. Microbiol.">
        <title>The Global Catalogue of Microorganisms (GCM) 10K type strain sequencing project: providing services to taxonomists for standard genome sequencing and annotation.</title>
        <authorList>
            <consortium name="The Broad Institute Genomics Platform"/>
            <consortium name="The Broad Institute Genome Sequencing Center for Infectious Disease"/>
            <person name="Wu L."/>
            <person name="Ma J."/>
        </authorList>
    </citation>
    <scope>NUCLEOTIDE SEQUENCE [LARGE SCALE GENOMIC DNA]</scope>
    <source>
        <strain evidence="8">CGMCC 1.15644</strain>
    </source>
</reference>
<keyword evidence="1" id="KW-0889">Transcription antitermination</keyword>
<evidence type="ECO:0000313" key="8">
    <source>
        <dbReference type="Proteomes" id="UP000622648"/>
    </source>
</evidence>
<dbReference type="CDD" id="cd09895">
    <property type="entry name" value="NGN_SP_UpxY"/>
    <property type="match status" value="1"/>
</dbReference>
<reference evidence="5" key="1">
    <citation type="journal article" date="2014" name="Int. J. Syst. Evol. Microbiol.">
        <title>Complete genome of a new Firmicutes species belonging to the dominant human colonic microbiota ('Ruminococcus bicirculans') reveals two chromosomes and a selective capacity to utilize plant glucans.</title>
        <authorList>
            <consortium name="NISC Comparative Sequencing Program"/>
            <person name="Wegmann U."/>
            <person name="Louis P."/>
            <person name="Goesmann A."/>
            <person name="Henrissat B."/>
            <person name="Duncan S.H."/>
            <person name="Flint H.J."/>
        </authorList>
    </citation>
    <scope>NUCLEOTIDE SEQUENCE</scope>
    <source>
        <strain evidence="5">CGMCC 1.15644</strain>
    </source>
</reference>
<dbReference type="SUPFAM" id="SSF82679">
    <property type="entry name" value="N-utilization substance G protein NusG, N-terminal domain"/>
    <property type="match status" value="1"/>
</dbReference>
<evidence type="ECO:0000256" key="2">
    <source>
        <dbReference type="ARBA" id="ARBA00023015"/>
    </source>
</evidence>
<sequence length="183" mass="21178">MGSLLNFIFRYMDKKIFWHVIYTRPKQEKKLASQLSDLNIKCFLPLIKDVRQWHDRKKVVELPLFPSYVFVNITNTEELYKSSELNGFVSYVKFGSQMAKVDSVIIENIRTTITNFSSIEVVTSYFGPGQTLLISDGPLCGLKCELIQYKGKRKAIVRVDHLNKSLLVDIPINLMIQTQIDRI</sequence>
<dbReference type="NCBIfam" id="NF033644">
    <property type="entry name" value="antiterm_UpxY"/>
    <property type="match status" value="1"/>
</dbReference>
<gene>
    <name evidence="6" type="ORF">EV200_106328</name>
    <name evidence="5" type="ORF">GCM10011413_36130</name>
</gene>
<organism evidence="6 7">
    <name type="scientific">Pedobacter psychrotolerans</name>
    <dbReference type="NCBI Taxonomy" id="1843235"/>
    <lineage>
        <taxon>Bacteria</taxon>
        <taxon>Pseudomonadati</taxon>
        <taxon>Bacteroidota</taxon>
        <taxon>Sphingobacteriia</taxon>
        <taxon>Sphingobacteriales</taxon>
        <taxon>Sphingobacteriaceae</taxon>
        <taxon>Pedobacter</taxon>
    </lineage>
</organism>
<dbReference type="InterPro" id="IPR043425">
    <property type="entry name" value="NusG-like"/>
</dbReference>
<evidence type="ECO:0000256" key="3">
    <source>
        <dbReference type="ARBA" id="ARBA00023163"/>
    </source>
</evidence>
<evidence type="ECO:0000259" key="4">
    <source>
        <dbReference type="Pfam" id="PF02357"/>
    </source>
</evidence>
<dbReference type="PANTHER" id="PTHR30265">
    <property type="entry name" value="RHO-INTERACTING TRANSCRIPTION TERMINATION FACTOR NUSG"/>
    <property type="match status" value="1"/>
</dbReference>
<keyword evidence="3" id="KW-0804">Transcription</keyword>
<dbReference type="GO" id="GO:0031564">
    <property type="term" value="P:transcription antitermination"/>
    <property type="evidence" value="ECO:0007669"/>
    <property type="project" value="UniProtKB-KW"/>
</dbReference>
<dbReference type="GO" id="GO:0006354">
    <property type="term" value="P:DNA-templated transcription elongation"/>
    <property type="evidence" value="ECO:0007669"/>
    <property type="project" value="InterPro"/>
</dbReference>
<dbReference type="OrthoDB" id="9796143at2"/>
<proteinExistence type="predicted"/>
<dbReference type="AlphaFoldDB" id="A0A4R2H836"/>
<evidence type="ECO:0000256" key="1">
    <source>
        <dbReference type="ARBA" id="ARBA00022814"/>
    </source>
</evidence>
<comment type="caution">
    <text evidence="6">The sequence shown here is derived from an EMBL/GenBank/DDBJ whole genome shotgun (WGS) entry which is preliminary data.</text>
</comment>
<reference evidence="6 7" key="3">
    <citation type="submission" date="2019-03" db="EMBL/GenBank/DDBJ databases">
        <title>Genomic Encyclopedia of Type Strains, Phase IV (KMG-IV): sequencing the most valuable type-strain genomes for metagenomic binning, comparative biology and taxonomic classification.</title>
        <authorList>
            <person name="Goeker M."/>
        </authorList>
    </citation>
    <scope>NUCLEOTIDE SEQUENCE [LARGE SCALE GENOMIC DNA]</scope>
    <source>
        <strain evidence="6 7">DSM 103236</strain>
    </source>
</reference>
<dbReference type="EMBL" id="SLWO01000006">
    <property type="protein sequence ID" value="TCO22683.1"/>
    <property type="molecule type" value="Genomic_DNA"/>
</dbReference>
<name>A0A4R2H836_9SPHI</name>
<dbReference type="Pfam" id="PF02357">
    <property type="entry name" value="NusG"/>
    <property type="match status" value="1"/>
</dbReference>
<keyword evidence="8" id="KW-1185">Reference proteome</keyword>
<reference evidence="5" key="4">
    <citation type="submission" date="2024-05" db="EMBL/GenBank/DDBJ databases">
        <authorList>
            <person name="Sun Q."/>
            <person name="Zhou Y."/>
        </authorList>
    </citation>
    <scope>NUCLEOTIDE SEQUENCE</scope>
    <source>
        <strain evidence="5">CGMCC 1.15644</strain>
    </source>
</reference>
<dbReference type="EMBL" id="BMJO01000006">
    <property type="protein sequence ID" value="GGE66364.1"/>
    <property type="molecule type" value="Genomic_DNA"/>
</dbReference>
<evidence type="ECO:0000313" key="6">
    <source>
        <dbReference type="EMBL" id="TCO22683.1"/>
    </source>
</evidence>
<dbReference type="InterPro" id="IPR036735">
    <property type="entry name" value="NGN_dom_sf"/>
</dbReference>
<keyword evidence="2" id="KW-0805">Transcription regulation</keyword>
<dbReference type="Proteomes" id="UP000295684">
    <property type="component" value="Unassembled WGS sequence"/>
</dbReference>
<accession>A0A4R2H836</accession>
<protein>
    <submittedName>
        <fullName evidence="6">Transcription antitermination factor NusG</fullName>
    </submittedName>
    <submittedName>
        <fullName evidence="5">Transcriptional antiterminator</fullName>
    </submittedName>
</protein>
<dbReference type="PANTHER" id="PTHR30265:SF4">
    <property type="entry name" value="KOW MOTIF FAMILY PROTEIN, EXPRESSED"/>
    <property type="match status" value="1"/>
</dbReference>